<organism evidence="2 3">
    <name type="scientific">Luteimonas composti</name>
    <dbReference type="NCBI Taxonomy" id="398257"/>
    <lineage>
        <taxon>Bacteria</taxon>
        <taxon>Pseudomonadati</taxon>
        <taxon>Pseudomonadota</taxon>
        <taxon>Gammaproteobacteria</taxon>
        <taxon>Lysobacterales</taxon>
        <taxon>Lysobacteraceae</taxon>
        <taxon>Luteimonas</taxon>
    </lineage>
</organism>
<gene>
    <name evidence="2" type="ORF">QF205_12795</name>
</gene>
<dbReference type="RefSeq" id="WP_280943145.1">
    <property type="nucleotide sequence ID" value="NZ_JARYGX010000023.1"/>
</dbReference>
<dbReference type="EMBL" id="JARYGX010000023">
    <property type="protein sequence ID" value="MDH7453937.1"/>
    <property type="molecule type" value="Genomic_DNA"/>
</dbReference>
<sequence length="164" mass="18065">MLSLPCIVEHSATPYVALRKRVTLPFDDEIPGILARLSAYLAQHGLPATGPVFFKHNVVDMPDLEMEFGVALAQPVEADGEFTSGMLPAGRYAEIEYTGAYDDLLVVNAVLIGWARYTGLVFDSRQRPDGEWFAHRSEICHVSPAGTLDLGHLRTTVTIKLRDP</sequence>
<proteinExistence type="predicted"/>
<dbReference type="SUPFAM" id="SSF55136">
    <property type="entry name" value="Probable bacterial effector-binding domain"/>
    <property type="match status" value="1"/>
</dbReference>
<dbReference type="Proteomes" id="UP001160550">
    <property type="component" value="Unassembled WGS sequence"/>
</dbReference>
<feature type="domain" description="GyrI-like small molecule binding" evidence="1">
    <location>
        <begin position="7"/>
        <end position="120"/>
    </location>
</feature>
<keyword evidence="3" id="KW-1185">Reference proteome</keyword>
<dbReference type="Pfam" id="PF06445">
    <property type="entry name" value="GyrI-like"/>
    <property type="match status" value="1"/>
</dbReference>
<name>A0ABT6MTH4_9GAMM</name>
<evidence type="ECO:0000313" key="2">
    <source>
        <dbReference type="EMBL" id="MDH7453937.1"/>
    </source>
</evidence>
<evidence type="ECO:0000313" key="3">
    <source>
        <dbReference type="Proteomes" id="UP001160550"/>
    </source>
</evidence>
<dbReference type="InterPro" id="IPR011256">
    <property type="entry name" value="Reg_factor_effector_dom_sf"/>
</dbReference>
<comment type="caution">
    <text evidence="2">The sequence shown here is derived from an EMBL/GenBank/DDBJ whole genome shotgun (WGS) entry which is preliminary data.</text>
</comment>
<reference evidence="2" key="1">
    <citation type="journal article" date="2007" name="Int. J. Syst. Evol. Microbiol.">
        <title>Luteimonas composti sp. nov., a moderately thermophilic bacterium isolated from food waste.</title>
        <authorList>
            <person name="Young C.C."/>
            <person name="Kampfer P."/>
            <person name="Chen W.M."/>
            <person name="Yen W.S."/>
            <person name="Arun A.B."/>
            <person name="Lai W.A."/>
            <person name="Shen F.T."/>
            <person name="Rekha P.D."/>
            <person name="Lin K.Y."/>
            <person name="Chou J.H."/>
        </authorList>
    </citation>
    <scope>NUCLEOTIDE SEQUENCE</scope>
    <source>
        <strain evidence="2">CC-YY355</strain>
    </source>
</reference>
<protein>
    <submittedName>
        <fullName evidence="2">GyrI-like domain-containing protein</fullName>
    </submittedName>
</protein>
<dbReference type="InterPro" id="IPR029442">
    <property type="entry name" value="GyrI-like"/>
</dbReference>
<evidence type="ECO:0000259" key="1">
    <source>
        <dbReference type="Pfam" id="PF06445"/>
    </source>
</evidence>
<accession>A0ABT6MTH4</accession>
<dbReference type="Gene3D" id="3.20.80.10">
    <property type="entry name" value="Regulatory factor, effector binding domain"/>
    <property type="match status" value="1"/>
</dbReference>
<reference evidence="2" key="2">
    <citation type="submission" date="2023-04" db="EMBL/GenBank/DDBJ databases">
        <authorList>
            <person name="Sun J.-Q."/>
        </authorList>
    </citation>
    <scope>NUCLEOTIDE SEQUENCE</scope>
    <source>
        <strain evidence="2">CC-YY355</strain>
    </source>
</reference>